<dbReference type="InterPro" id="IPR036691">
    <property type="entry name" value="Endo/exonu/phosph_ase_sf"/>
</dbReference>
<evidence type="ECO:0000313" key="3">
    <source>
        <dbReference type="Proteomes" id="UP001626550"/>
    </source>
</evidence>
<dbReference type="InterPro" id="IPR000300">
    <property type="entry name" value="IPPc"/>
</dbReference>
<dbReference type="EMBL" id="JBJKFK010000083">
    <property type="protein sequence ID" value="KAL3320010.1"/>
    <property type="molecule type" value="Genomic_DNA"/>
</dbReference>
<dbReference type="SUPFAM" id="SSF56219">
    <property type="entry name" value="DNase I-like"/>
    <property type="match status" value="1"/>
</dbReference>
<reference evidence="2 3" key="1">
    <citation type="submission" date="2024-11" db="EMBL/GenBank/DDBJ databases">
        <title>Adaptive evolution of stress response genes in parasites aligns with host niche diversity.</title>
        <authorList>
            <person name="Hahn C."/>
            <person name="Resl P."/>
        </authorList>
    </citation>
    <scope>NUCLEOTIDE SEQUENCE [LARGE SCALE GENOMIC DNA]</scope>
    <source>
        <strain evidence="2">EGGRZ-B1_66</strain>
        <tissue evidence="2">Body</tissue>
    </source>
</reference>
<keyword evidence="3" id="KW-1185">Reference proteome</keyword>
<dbReference type="Pfam" id="PF22669">
    <property type="entry name" value="Exo_endo_phos2"/>
    <property type="match status" value="1"/>
</dbReference>
<dbReference type="SMART" id="SM00128">
    <property type="entry name" value="IPPc"/>
    <property type="match status" value="1"/>
</dbReference>
<dbReference type="PANTHER" id="PTHR11200:SF275">
    <property type="entry name" value="LD06095P"/>
    <property type="match status" value="1"/>
</dbReference>
<proteinExistence type="predicted"/>
<dbReference type="PANTHER" id="PTHR11200">
    <property type="entry name" value="INOSITOL 5-PHOSPHATASE"/>
    <property type="match status" value="1"/>
</dbReference>
<dbReference type="InterPro" id="IPR046985">
    <property type="entry name" value="IP5"/>
</dbReference>
<name>A0ABD2QKG0_9PLAT</name>
<accession>A0ABD2QKG0</accession>
<gene>
    <name evidence="2" type="primary">INPP5K</name>
    <name evidence="2" type="ORF">Ciccas_001311</name>
</gene>
<organism evidence="2 3">
    <name type="scientific">Cichlidogyrus casuarinus</name>
    <dbReference type="NCBI Taxonomy" id="1844966"/>
    <lineage>
        <taxon>Eukaryota</taxon>
        <taxon>Metazoa</taxon>
        <taxon>Spiralia</taxon>
        <taxon>Lophotrochozoa</taxon>
        <taxon>Platyhelminthes</taxon>
        <taxon>Monogenea</taxon>
        <taxon>Monopisthocotylea</taxon>
        <taxon>Dactylogyridea</taxon>
        <taxon>Ancyrocephalidae</taxon>
        <taxon>Cichlidogyrus</taxon>
    </lineage>
</organism>
<evidence type="ECO:0000313" key="2">
    <source>
        <dbReference type="EMBL" id="KAL3320010.1"/>
    </source>
</evidence>
<dbReference type="AlphaFoldDB" id="A0ABD2QKG0"/>
<dbReference type="Proteomes" id="UP001626550">
    <property type="component" value="Unassembled WGS sequence"/>
</dbReference>
<evidence type="ECO:0000259" key="1">
    <source>
        <dbReference type="SMART" id="SM00128"/>
    </source>
</evidence>
<dbReference type="Gene3D" id="3.60.10.10">
    <property type="entry name" value="Endonuclease/exonuclease/phosphatase"/>
    <property type="match status" value="1"/>
</dbReference>
<feature type="domain" description="Inositol polyphosphate-related phosphatase" evidence="1">
    <location>
        <begin position="2"/>
        <end position="334"/>
    </location>
</feature>
<protein>
    <submittedName>
        <fullName evidence="2">Inositol polyphosphate 5-phosphatase K</fullName>
    </submittedName>
</protein>
<sequence length="353" mass="40150">MKNLSVRVVTYNVADSGPPNDSLIDLVGVGDIDSRSDVIFVGLQEVENGDKWVERLKEIVTPYNYVLLKVRYCWKMWLAVFIQRNLLVAVTNIESETTASGVGGILANKGGVSIRFELCGVNIIGVCAHMSAHTENLTDRIEDYVDIISNQSFRDPDVNSILDHDYVIWFGDLNFRIDGIAKEEVERLISEGKYSKLWDYDQLLLSRKAHRIFEQFEEGNLNFAPTFKFDIGTNNYDSSKKQRVPSWTDRVLFMAHTDFALDHNVRLDSLGRRVSAVPRHLPVRGPPSEIDIQMRPADQSPKIELIEYRSIPSYTYSDHKPVYARLSLAIPEFWFSLPVHFLSPTGGSTQFIS</sequence>
<comment type="caution">
    <text evidence="2">The sequence shown here is derived from an EMBL/GenBank/DDBJ whole genome shotgun (WGS) entry which is preliminary data.</text>
</comment>